<evidence type="ECO:0000256" key="2">
    <source>
        <dbReference type="ARBA" id="ARBA00007655"/>
    </source>
</evidence>
<dbReference type="SUPFAM" id="SSF47616">
    <property type="entry name" value="GST C-terminal domain-like"/>
    <property type="match status" value="1"/>
</dbReference>
<dbReference type="InterPro" id="IPR053823">
    <property type="entry name" value="CLIC_N"/>
</dbReference>
<name>A0A0L8FYH3_OCTBM</name>
<keyword evidence="5" id="KW-0472">Membrane</keyword>
<dbReference type="AlphaFoldDB" id="A0A0L8FYH3"/>
<dbReference type="EMBL" id="KQ425201">
    <property type="protein sequence ID" value="KOF69781.1"/>
    <property type="molecule type" value="Genomic_DNA"/>
</dbReference>
<dbReference type="OrthoDB" id="1935530at2759"/>
<gene>
    <name evidence="7" type="ORF">OCBIM_22004096mg</name>
</gene>
<dbReference type="STRING" id="37653.A0A0L8FYH3"/>
<dbReference type="InterPro" id="IPR036249">
    <property type="entry name" value="Thioredoxin-like_sf"/>
</dbReference>
<feature type="domain" description="GST N-terminal" evidence="6">
    <location>
        <begin position="20"/>
        <end position="101"/>
    </location>
</feature>
<dbReference type="Gene3D" id="3.40.30.10">
    <property type="entry name" value="Glutaredoxin"/>
    <property type="match status" value="1"/>
</dbReference>
<reference evidence="7" key="1">
    <citation type="submission" date="2015-07" db="EMBL/GenBank/DDBJ databases">
        <title>MeaNS - Measles Nucleotide Surveillance Program.</title>
        <authorList>
            <person name="Tran T."/>
            <person name="Druce J."/>
        </authorList>
    </citation>
    <scope>NUCLEOTIDE SEQUENCE</scope>
    <source>
        <strain evidence="7">UCB-OBI-ISO-001</strain>
        <tissue evidence="7">Gonad</tissue>
    </source>
</reference>
<dbReference type="PROSITE" id="PS50404">
    <property type="entry name" value="GST_NTER"/>
    <property type="match status" value="1"/>
</dbReference>
<dbReference type="GO" id="GO:0016324">
    <property type="term" value="C:apical plasma membrane"/>
    <property type="evidence" value="ECO:0007669"/>
    <property type="project" value="TreeGrafter"/>
</dbReference>
<dbReference type="Gene3D" id="1.20.1050.10">
    <property type="match status" value="1"/>
</dbReference>
<evidence type="ECO:0000256" key="5">
    <source>
        <dbReference type="ARBA" id="ARBA00023136"/>
    </source>
</evidence>
<keyword evidence="4" id="KW-1133">Transmembrane helix</keyword>
<keyword evidence="3" id="KW-0812">Transmembrane</keyword>
<dbReference type="SUPFAM" id="SSF52833">
    <property type="entry name" value="Thioredoxin-like"/>
    <property type="match status" value="1"/>
</dbReference>
<organism evidence="7">
    <name type="scientific">Octopus bimaculoides</name>
    <name type="common">California two-spotted octopus</name>
    <dbReference type="NCBI Taxonomy" id="37653"/>
    <lineage>
        <taxon>Eukaryota</taxon>
        <taxon>Metazoa</taxon>
        <taxon>Spiralia</taxon>
        <taxon>Lophotrochozoa</taxon>
        <taxon>Mollusca</taxon>
        <taxon>Cephalopoda</taxon>
        <taxon>Coleoidea</taxon>
        <taxon>Octopodiformes</taxon>
        <taxon>Octopoda</taxon>
        <taxon>Incirrata</taxon>
        <taxon>Octopodidae</taxon>
        <taxon>Octopus</taxon>
    </lineage>
</organism>
<accession>A0A0L8FYH3</accession>
<evidence type="ECO:0000256" key="3">
    <source>
        <dbReference type="ARBA" id="ARBA00022692"/>
    </source>
</evidence>
<comment type="similarity">
    <text evidence="2">Belongs to the chloride channel CLIC family.</text>
</comment>
<dbReference type="OMA" id="CAEDILV"/>
<dbReference type="PANTHER" id="PTHR43920:SF5">
    <property type="entry name" value="CHLORIDE INTRACELLULAR CHANNEL CLIC"/>
    <property type="match status" value="1"/>
</dbReference>
<dbReference type="GO" id="GO:0005737">
    <property type="term" value="C:cytoplasm"/>
    <property type="evidence" value="ECO:0007669"/>
    <property type="project" value="TreeGrafter"/>
</dbReference>
<evidence type="ECO:0000256" key="4">
    <source>
        <dbReference type="ARBA" id="ARBA00022989"/>
    </source>
</evidence>
<dbReference type="KEGG" id="obi:106880350"/>
<comment type="subcellular location">
    <subcellularLocation>
        <location evidence="1">Membrane</location>
        <topology evidence="1">Single-pass membrane protein</topology>
    </subcellularLocation>
</comment>
<evidence type="ECO:0000256" key="1">
    <source>
        <dbReference type="ARBA" id="ARBA00004167"/>
    </source>
</evidence>
<evidence type="ECO:0000313" key="7">
    <source>
        <dbReference type="EMBL" id="KOF69781.1"/>
    </source>
</evidence>
<dbReference type="InterPro" id="IPR036282">
    <property type="entry name" value="Glutathione-S-Trfase_C_sf"/>
</dbReference>
<dbReference type="PANTHER" id="PTHR43920">
    <property type="entry name" value="CHLORIDE INTRACELLULAR CHANNEL, ISOFORM A"/>
    <property type="match status" value="1"/>
</dbReference>
<dbReference type="Pfam" id="PF22441">
    <property type="entry name" value="CLIC-like_N"/>
    <property type="match status" value="1"/>
</dbReference>
<sequence length="258" mass="29589">MTETNHHSTPGPELTLYVKAGQGGQGFGACPFCQQIHMILALKGQEYDGKLFEVVVIDPGRPPAEFRKHANRLPVLKHGDEVLTENEEIINYIDKNFPEPDLSYSDRRAHTVCLDVFSKFAHYIKQVSTSPDHLISELWRVSDHMVDSGNKFLCGDKLTHLDCLMLPKLQHIRVAALAFRDFHIPSTMTGIWRYLWKAYKEPIFQVSLPSDQEIVYHWSCKTETPPLSEEKKRIYSIDGEPRYDVSMPDGYKIPEDSE</sequence>
<proteinExistence type="inferred from homology"/>
<evidence type="ECO:0000259" key="6">
    <source>
        <dbReference type="PROSITE" id="PS50404"/>
    </source>
</evidence>
<dbReference type="GO" id="GO:0005254">
    <property type="term" value="F:chloride channel activity"/>
    <property type="evidence" value="ECO:0007669"/>
    <property type="project" value="TreeGrafter"/>
</dbReference>
<protein>
    <recommendedName>
        <fullName evidence="6">GST N-terminal domain-containing protein</fullName>
    </recommendedName>
</protein>
<dbReference type="InterPro" id="IPR004045">
    <property type="entry name" value="Glutathione_S-Trfase_N"/>
</dbReference>